<evidence type="ECO:0000313" key="1">
    <source>
        <dbReference type="EMBL" id="HAF1616369.1"/>
    </source>
</evidence>
<reference evidence="1" key="2">
    <citation type="submission" date="2020-02" db="EMBL/GenBank/DDBJ databases">
        <authorList>
            <consortium name="NCBI Pathogen Detection Project"/>
        </authorList>
    </citation>
    <scope>NUCLEOTIDE SEQUENCE</scope>
    <source>
        <strain evidence="1">MA.03-3818</strain>
    </source>
</reference>
<name>A0A742UH48_SALER</name>
<dbReference type="EMBL" id="DAAUKO010000036">
    <property type="protein sequence ID" value="HAF1616369.1"/>
    <property type="molecule type" value="Genomic_DNA"/>
</dbReference>
<organism evidence="1">
    <name type="scientific">Salmonella enterica</name>
    <name type="common">Salmonella choleraesuis</name>
    <dbReference type="NCBI Taxonomy" id="28901"/>
    <lineage>
        <taxon>Bacteria</taxon>
        <taxon>Pseudomonadati</taxon>
        <taxon>Pseudomonadota</taxon>
        <taxon>Gammaproteobacteria</taxon>
        <taxon>Enterobacterales</taxon>
        <taxon>Enterobacteriaceae</taxon>
        <taxon>Salmonella</taxon>
    </lineage>
</organism>
<gene>
    <name evidence="1" type="ORF">G9B49_005451</name>
</gene>
<protein>
    <submittedName>
        <fullName evidence="1">Uncharacterized protein</fullName>
    </submittedName>
</protein>
<reference evidence="1" key="1">
    <citation type="journal article" date="2018" name="Genome Biol.">
        <title>SKESA: strategic k-mer extension for scrupulous assemblies.</title>
        <authorList>
            <person name="Souvorov A."/>
            <person name="Agarwala R."/>
            <person name="Lipman D.J."/>
        </authorList>
    </citation>
    <scope>NUCLEOTIDE SEQUENCE</scope>
    <source>
        <strain evidence="1">MA.03-3818</strain>
    </source>
</reference>
<dbReference type="AlphaFoldDB" id="A0A742UH48"/>
<proteinExistence type="predicted"/>
<sequence length="75" mass="7571">MNINIASISGGSGTYSASVSPSLPIGLTLNVDSVSGVTISGITAEAQSAQDYAITIKDDLVDGTSINRMLNLAVN</sequence>
<accession>A0A742UH48</accession>
<comment type="caution">
    <text evidence="1">The sequence shown here is derived from an EMBL/GenBank/DDBJ whole genome shotgun (WGS) entry which is preliminary data.</text>
</comment>